<dbReference type="STRING" id="94237.ENSMMOP00000009592"/>
<keyword evidence="2 3" id="KW-0040">ANK repeat</keyword>
<evidence type="ECO:0000313" key="5">
    <source>
        <dbReference type="Proteomes" id="UP000261620"/>
    </source>
</evidence>
<evidence type="ECO:0000256" key="3">
    <source>
        <dbReference type="PROSITE-ProRule" id="PRU00023"/>
    </source>
</evidence>
<reference evidence="4" key="1">
    <citation type="submission" date="2025-08" db="UniProtKB">
        <authorList>
            <consortium name="Ensembl"/>
        </authorList>
    </citation>
    <scope>IDENTIFICATION</scope>
</reference>
<dbReference type="SMART" id="SM00248">
    <property type="entry name" value="ANK"/>
    <property type="match status" value="2"/>
</dbReference>
<dbReference type="AlphaFoldDB" id="A0A3Q3WC37"/>
<dbReference type="PROSITE" id="PS50297">
    <property type="entry name" value="ANK_REP_REGION"/>
    <property type="match status" value="1"/>
</dbReference>
<dbReference type="SUPFAM" id="SSF48403">
    <property type="entry name" value="Ankyrin repeat"/>
    <property type="match status" value="1"/>
</dbReference>
<keyword evidence="1" id="KW-0677">Repeat</keyword>
<organism evidence="4 5">
    <name type="scientific">Mola mola</name>
    <name type="common">Ocean sunfish</name>
    <name type="synonym">Tetraodon mola</name>
    <dbReference type="NCBI Taxonomy" id="94237"/>
    <lineage>
        <taxon>Eukaryota</taxon>
        <taxon>Metazoa</taxon>
        <taxon>Chordata</taxon>
        <taxon>Craniata</taxon>
        <taxon>Vertebrata</taxon>
        <taxon>Euteleostomi</taxon>
        <taxon>Actinopterygii</taxon>
        <taxon>Neopterygii</taxon>
        <taxon>Teleostei</taxon>
        <taxon>Neoteleostei</taxon>
        <taxon>Acanthomorphata</taxon>
        <taxon>Eupercaria</taxon>
        <taxon>Tetraodontiformes</taxon>
        <taxon>Molidae</taxon>
        <taxon>Mola</taxon>
    </lineage>
</organism>
<keyword evidence="5" id="KW-1185">Reference proteome</keyword>
<evidence type="ECO:0000256" key="2">
    <source>
        <dbReference type="ARBA" id="ARBA00023043"/>
    </source>
</evidence>
<dbReference type="Pfam" id="PF12796">
    <property type="entry name" value="Ank_2"/>
    <property type="match status" value="1"/>
</dbReference>
<dbReference type="InterPro" id="IPR002110">
    <property type="entry name" value="Ankyrin_rpt"/>
</dbReference>
<reference evidence="4" key="2">
    <citation type="submission" date="2025-09" db="UniProtKB">
        <authorList>
            <consortium name="Ensembl"/>
        </authorList>
    </citation>
    <scope>IDENTIFICATION</scope>
</reference>
<dbReference type="PANTHER" id="PTHR24123:SF49">
    <property type="entry name" value="ANKYRIN-2-LIKE ISOFORM X1"/>
    <property type="match status" value="1"/>
</dbReference>
<evidence type="ECO:0000256" key="1">
    <source>
        <dbReference type="ARBA" id="ARBA00022737"/>
    </source>
</evidence>
<dbReference type="Gene3D" id="1.25.40.20">
    <property type="entry name" value="Ankyrin repeat-containing domain"/>
    <property type="match status" value="1"/>
</dbReference>
<protein>
    <submittedName>
        <fullName evidence="4">Uncharacterized protein</fullName>
    </submittedName>
</protein>
<dbReference type="PANTHER" id="PTHR24123">
    <property type="entry name" value="ANKYRIN REPEAT-CONTAINING"/>
    <property type="match status" value="1"/>
</dbReference>
<feature type="repeat" description="ANK" evidence="3">
    <location>
        <begin position="4"/>
        <end position="36"/>
    </location>
</feature>
<dbReference type="PROSITE" id="PS50088">
    <property type="entry name" value="ANK_REPEAT"/>
    <property type="match status" value="2"/>
</dbReference>
<dbReference type="Ensembl" id="ENSMMOT00000009761.1">
    <property type="protein sequence ID" value="ENSMMOP00000009592.1"/>
    <property type="gene ID" value="ENSMMOG00000007424.1"/>
</dbReference>
<evidence type="ECO:0000313" key="4">
    <source>
        <dbReference type="Ensembl" id="ENSMMOP00000009592.1"/>
    </source>
</evidence>
<name>A0A3Q3WC37_MOLML</name>
<sequence length="74" mass="8131">MLQNGLTPLHLTAQEDRVSAAEVLQGASVNAKTKNGYTPLHQAAQQGNTHIINVLLQHGARISKLNYFDGNYCW</sequence>
<dbReference type="Proteomes" id="UP000261620">
    <property type="component" value="Unplaced"/>
</dbReference>
<proteinExistence type="predicted"/>
<dbReference type="InterPro" id="IPR036770">
    <property type="entry name" value="Ankyrin_rpt-contain_sf"/>
</dbReference>
<accession>A0A3Q3WC37</accession>
<dbReference type="InterPro" id="IPR051165">
    <property type="entry name" value="Multifunctional_ANK_Repeat"/>
</dbReference>
<feature type="repeat" description="ANK" evidence="3">
    <location>
        <begin position="35"/>
        <end position="67"/>
    </location>
</feature>